<protein>
    <recommendedName>
        <fullName evidence="8">GPP34 family phosphoprotein</fullName>
    </recommendedName>
</protein>
<keyword evidence="3" id="KW-0446">Lipid-binding</keyword>
<dbReference type="EMBL" id="JACHMY010000001">
    <property type="protein sequence ID" value="MBB5837877.1"/>
    <property type="molecule type" value="Genomic_DNA"/>
</dbReference>
<dbReference type="GO" id="GO:0005737">
    <property type="term" value="C:cytoplasm"/>
    <property type="evidence" value="ECO:0007669"/>
    <property type="project" value="UniProtKB-ARBA"/>
</dbReference>
<keyword evidence="4" id="KW-0472">Membrane</keyword>
<evidence type="ECO:0000256" key="4">
    <source>
        <dbReference type="ARBA" id="ARBA00023136"/>
    </source>
</evidence>
<comment type="caution">
    <text evidence="6">The sequence shown here is derived from an EMBL/GenBank/DDBJ whole genome shotgun (WGS) entry which is preliminary data.</text>
</comment>
<dbReference type="Gene3D" id="1.10.3630.10">
    <property type="entry name" value="yeast vps74-n-term truncation variant domain like"/>
    <property type="match status" value="1"/>
</dbReference>
<evidence type="ECO:0000313" key="7">
    <source>
        <dbReference type="Proteomes" id="UP000549971"/>
    </source>
</evidence>
<evidence type="ECO:0000256" key="5">
    <source>
        <dbReference type="SAM" id="MobiDB-lite"/>
    </source>
</evidence>
<dbReference type="InterPro" id="IPR038261">
    <property type="entry name" value="GPP34-like_sf"/>
</dbReference>
<evidence type="ECO:0008006" key="8">
    <source>
        <dbReference type="Google" id="ProtNLM"/>
    </source>
</evidence>
<evidence type="ECO:0000256" key="1">
    <source>
        <dbReference type="ARBA" id="ARBA00004255"/>
    </source>
</evidence>
<reference evidence="6 7" key="1">
    <citation type="submission" date="2020-08" db="EMBL/GenBank/DDBJ databases">
        <title>Sequencing the genomes of 1000 actinobacteria strains.</title>
        <authorList>
            <person name="Klenk H.-P."/>
        </authorList>
    </citation>
    <scope>NUCLEOTIDE SEQUENCE [LARGE SCALE GENOMIC DNA]</scope>
    <source>
        <strain evidence="6 7">DSM 28967</strain>
    </source>
</reference>
<accession>A0A7W9J940</accession>
<evidence type="ECO:0000256" key="2">
    <source>
        <dbReference type="ARBA" id="ARBA00023034"/>
    </source>
</evidence>
<evidence type="ECO:0000256" key="3">
    <source>
        <dbReference type="ARBA" id="ARBA00023121"/>
    </source>
</evidence>
<sequence>MNARSIRKPERPQQVVATDKSTHPALPERLYLLAFNPTTAKLTNKSRLGLMLRAAALIDLHLDGRLADQDGRAVATHGATADPLAAHVLTQIESGGRKRWKYWVERKARQAVPMVRDELERRHLIKVEHYRRFGLFPAERISLRQPLVRRQLLQSATDTLWPARLVSRVDPRDAALVVLASTGELKHVLSRAQRKQHKDRLAQLAVLAGPPAPALRKAIQAQNAASGGAG</sequence>
<dbReference type="Pfam" id="PF05719">
    <property type="entry name" value="GPP34"/>
    <property type="match status" value="1"/>
</dbReference>
<name>A0A7W9J940_9ACTN</name>
<gene>
    <name evidence="6" type="ORF">HDA39_004611</name>
</gene>
<dbReference type="Proteomes" id="UP000549971">
    <property type="component" value="Unassembled WGS sequence"/>
</dbReference>
<evidence type="ECO:0000313" key="6">
    <source>
        <dbReference type="EMBL" id="MBB5837877.1"/>
    </source>
</evidence>
<proteinExistence type="predicted"/>
<dbReference type="GO" id="GO:0070273">
    <property type="term" value="F:phosphatidylinositol-4-phosphate binding"/>
    <property type="evidence" value="ECO:0007669"/>
    <property type="project" value="InterPro"/>
</dbReference>
<dbReference type="RefSeq" id="WP_184798242.1">
    <property type="nucleotide sequence ID" value="NZ_JACHMY010000001.1"/>
</dbReference>
<keyword evidence="2" id="KW-0333">Golgi apparatus</keyword>
<dbReference type="GO" id="GO:0012505">
    <property type="term" value="C:endomembrane system"/>
    <property type="evidence" value="ECO:0007669"/>
    <property type="project" value="UniProtKB-ARBA"/>
</dbReference>
<feature type="region of interest" description="Disordered" evidence="5">
    <location>
        <begin position="1"/>
        <end position="22"/>
    </location>
</feature>
<dbReference type="AlphaFoldDB" id="A0A7W9J940"/>
<keyword evidence="7" id="KW-1185">Reference proteome</keyword>
<organism evidence="6 7">
    <name type="scientific">Kribbella italica</name>
    <dbReference type="NCBI Taxonomy" id="1540520"/>
    <lineage>
        <taxon>Bacteria</taxon>
        <taxon>Bacillati</taxon>
        <taxon>Actinomycetota</taxon>
        <taxon>Actinomycetes</taxon>
        <taxon>Propionibacteriales</taxon>
        <taxon>Kribbellaceae</taxon>
        <taxon>Kribbella</taxon>
    </lineage>
</organism>
<comment type="subcellular location">
    <subcellularLocation>
        <location evidence="1">Golgi apparatus membrane</location>
        <topology evidence="1">Peripheral membrane protein</topology>
        <orientation evidence="1">Cytoplasmic side</orientation>
    </subcellularLocation>
</comment>
<dbReference type="InterPro" id="IPR008628">
    <property type="entry name" value="GPP34-like"/>
</dbReference>